<accession>A0ABZ0B897</accession>
<sequence length="411" mass="44038">MIQPRFRKALRIVLPLAFGAGATALFAQSVRVDRDGPVAISDSFEVNGIHVDVTADGSEEARQDGWRIAQRKGWAMLSRRLTGKAGSLSDSALNGVVAAVVVDHEEIGPKRYVADLGILFSRERAGRLLGVTTRIARSRPMLLVPLQWSGGVGTAFERNTAWTDAWNRFRTAGSKIDYVRPAGTGPDPLLLNAGQVGRRGRGWWRSTLDQYGATDVLVPQVRLRRQWPGGPIVATFTAGHGPDNQRLTRFSLRVENADGLDALLDEGVKRLDAAYQKALNDGVLRLDPMLAIRPAETDEKPAETTDEAAIETIPDPDAAGAEPNPAAASNTINIQYETPGATTVTTTESALRAIPGVRSAVTSSLALGGMSVMQVRYSGNIDALRAALESRGWQVQAGSGTLRITRTEGGG</sequence>
<proteinExistence type="predicted"/>
<gene>
    <name evidence="2" type="ORF">RPR59_08705</name>
</gene>
<dbReference type="Proteomes" id="UP001302249">
    <property type="component" value="Chromosome"/>
</dbReference>
<evidence type="ECO:0000313" key="2">
    <source>
        <dbReference type="EMBL" id="WNO52554.1"/>
    </source>
</evidence>
<name>A0ABZ0B897_9SPHN</name>
<feature type="chain" id="PRO_5045937878" evidence="1">
    <location>
        <begin position="28"/>
        <end position="411"/>
    </location>
</feature>
<protein>
    <submittedName>
        <fullName evidence="2">Heavy-metal-associated domain-containing protein</fullName>
    </submittedName>
</protein>
<evidence type="ECO:0000313" key="3">
    <source>
        <dbReference type="Proteomes" id="UP001302249"/>
    </source>
</evidence>
<dbReference type="EMBL" id="CP135076">
    <property type="protein sequence ID" value="WNO52554.1"/>
    <property type="molecule type" value="Genomic_DNA"/>
</dbReference>
<reference evidence="2 3" key="1">
    <citation type="submission" date="2023-09" db="EMBL/GenBank/DDBJ databases">
        <authorList>
            <person name="Rey-Velasco X."/>
        </authorList>
    </citation>
    <scope>NUCLEOTIDE SEQUENCE [LARGE SCALE GENOMIC DNA]</scope>
    <source>
        <strain evidence="2 3">W311</strain>
    </source>
</reference>
<keyword evidence="1" id="KW-0732">Signal</keyword>
<keyword evidence="3" id="KW-1185">Reference proteome</keyword>
<dbReference type="RefSeq" id="WP_313913122.1">
    <property type="nucleotide sequence ID" value="NZ_CP135076.1"/>
</dbReference>
<feature type="signal peptide" evidence="1">
    <location>
        <begin position="1"/>
        <end position="27"/>
    </location>
</feature>
<evidence type="ECO:0000256" key="1">
    <source>
        <dbReference type="SAM" id="SignalP"/>
    </source>
</evidence>
<organism evidence="2 3">
    <name type="scientific">Stakelama saccharophila</name>
    <dbReference type="NCBI Taxonomy" id="3075605"/>
    <lineage>
        <taxon>Bacteria</taxon>
        <taxon>Pseudomonadati</taxon>
        <taxon>Pseudomonadota</taxon>
        <taxon>Alphaproteobacteria</taxon>
        <taxon>Sphingomonadales</taxon>
        <taxon>Sphingomonadaceae</taxon>
        <taxon>Stakelama</taxon>
    </lineage>
</organism>